<protein>
    <recommendedName>
        <fullName evidence="2">PRC-barrel domain-containing protein</fullName>
    </recommendedName>
</protein>
<dbReference type="PANTHER" id="PTHR36740">
    <property type="entry name" value="PRC DOMAIN-CONTAINING PROTEIN"/>
    <property type="match status" value="1"/>
</dbReference>
<dbReference type="PANTHER" id="PTHR36740:SF1">
    <property type="entry name" value="PRC-BARREL DOMAIN-CONTAINING PROTEIN"/>
    <property type="match status" value="1"/>
</dbReference>
<gene>
    <name evidence="3" type="ORF">XD66_0476</name>
</gene>
<reference evidence="4" key="1">
    <citation type="journal article" date="2015" name="MBio">
        <title>Genome-Resolved Metagenomic Analysis Reveals Roles for Candidate Phyla and Other Microbial Community Members in Biogeochemical Transformations in Oil Reservoirs.</title>
        <authorList>
            <person name="Hu P."/>
            <person name="Tom L."/>
            <person name="Singh A."/>
            <person name="Thomas B.C."/>
            <person name="Baker B.J."/>
            <person name="Piceno Y.M."/>
            <person name="Andersen G.L."/>
            <person name="Banfield J.F."/>
        </authorList>
    </citation>
    <scope>NUCLEOTIDE SEQUENCE [LARGE SCALE GENOMIC DNA]</scope>
</reference>
<name>A0A117LBE9_9THEO</name>
<dbReference type="Proteomes" id="UP000053326">
    <property type="component" value="Unassembled WGS sequence"/>
</dbReference>
<comment type="caution">
    <text evidence="3">The sequence shown here is derived from an EMBL/GenBank/DDBJ whole genome shotgun (WGS) entry which is preliminary data.</text>
</comment>
<dbReference type="InterPro" id="IPR027275">
    <property type="entry name" value="PRC-brl_dom"/>
</dbReference>
<organism evidence="3 4">
    <name type="scientific">Thermacetogenium phaeum</name>
    <dbReference type="NCBI Taxonomy" id="85874"/>
    <lineage>
        <taxon>Bacteria</taxon>
        <taxon>Bacillati</taxon>
        <taxon>Bacillota</taxon>
        <taxon>Clostridia</taxon>
        <taxon>Thermoanaerobacterales</taxon>
        <taxon>Thermoanaerobacteraceae</taxon>
        <taxon>Thermacetogenium</taxon>
    </lineage>
</organism>
<dbReference type="Gene3D" id="2.30.30.240">
    <property type="entry name" value="PRC-barrel domain"/>
    <property type="match status" value="2"/>
</dbReference>
<sequence length="226" mass="24513">MRKSRQFLSLPVVSLEEGKEIGRIRGLVVNPQAGEIAALLVQRGGIFTEQKVIPYPRVVSVGNNALTVQKASSAEKLTSLPQILNLVKENVQLKGSRVITEGGTALGYVVDFFVDPSTGKITSYEISGKSPESIWKGKALLPAEEVRTIGKDVLVVRQGAEESLKQGEGALAEGVKSLKGTTNRFLQKARQLHSRLQGEEFGETGSREKPQEEEAPRDAPPKDQPT</sequence>
<dbReference type="InterPro" id="IPR011033">
    <property type="entry name" value="PRC_barrel-like_sf"/>
</dbReference>
<feature type="domain" description="PRC-barrel" evidence="2">
    <location>
        <begin position="92"/>
        <end position="161"/>
    </location>
</feature>
<accession>A0A117LBE9</accession>
<proteinExistence type="predicted"/>
<dbReference type="Pfam" id="PF05239">
    <property type="entry name" value="PRC"/>
    <property type="match status" value="2"/>
</dbReference>
<evidence type="ECO:0000313" key="3">
    <source>
        <dbReference type="EMBL" id="KUK36818.1"/>
    </source>
</evidence>
<evidence type="ECO:0000313" key="4">
    <source>
        <dbReference type="Proteomes" id="UP000053326"/>
    </source>
</evidence>
<dbReference type="SUPFAM" id="SSF50346">
    <property type="entry name" value="PRC-barrel domain"/>
    <property type="match status" value="2"/>
</dbReference>
<evidence type="ECO:0000259" key="2">
    <source>
        <dbReference type="Pfam" id="PF05239"/>
    </source>
</evidence>
<dbReference type="AlphaFoldDB" id="A0A117LBE9"/>
<feature type="region of interest" description="Disordered" evidence="1">
    <location>
        <begin position="187"/>
        <end position="226"/>
    </location>
</feature>
<feature type="domain" description="PRC-barrel" evidence="2">
    <location>
        <begin position="5"/>
        <end position="69"/>
    </location>
</feature>
<dbReference type="EMBL" id="LGFO01000038">
    <property type="protein sequence ID" value="KUK36818.1"/>
    <property type="molecule type" value="Genomic_DNA"/>
</dbReference>
<feature type="compositionally biased region" description="Basic and acidic residues" evidence="1">
    <location>
        <begin position="205"/>
        <end position="226"/>
    </location>
</feature>
<evidence type="ECO:0000256" key="1">
    <source>
        <dbReference type="SAM" id="MobiDB-lite"/>
    </source>
</evidence>